<dbReference type="PANTHER" id="PTHR42760">
    <property type="entry name" value="SHORT-CHAIN DEHYDROGENASES/REDUCTASES FAMILY MEMBER"/>
    <property type="match status" value="1"/>
</dbReference>
<dbReference type="Proteomes" id="UP001500842">
    <property type="component" value="Unassembled WGS sequence"/>
</dbReference>
<gene>
    <name evidence="2" type="ORF">GCM10009788_50010</name>
</gene>
<sequence>MLVVTGGARGIGAAIVEAAVDQGCAVCFSYVSDDQRAASVQAKLSTPQVPVLAVKADVADPDSAALLIDRAASLGDVVGLVNNAAMLNRIGLFVERSPEEMRRLVEVNVLGVMYACREVIRRWLADGVRGSVVNISSTGAAVGAAGEFVTYAASKGAVDSLTIGLGREYARHGIRVNAVSPGTVDTGVHATVGDPDRASRLAEFIPMGRTGEPMEIAEAVMWLLSERASFVTAANLRVSGGV</sequence>
<dbReference type="PRINTS" id="PR00081">
    <property type="entry name" value="GDHRDH"/>
</dbReference>
<reference evidence="2 3" key="1">
    <citation type="journal article" date="2019" name="Int. J. Syst. Evol. Microbiol.">
        <title>The Global Catalogue of Microorganisms (GCM) 10K type strain sequencing project: providing services to taxonomists for standard genome sequencing and annotation.</title>
        <authorList>
            <consortium name="The Broad Institute Genomics Platform"/>
            <consortium name="The Broad Institute Genome Sequencing Center for Infectious Disease"/>
            <person name="Wu L."/>
            <person name="Ma J."/>
        </authorList>
    </citation>
    <scope>NUCLEOTIDE SEQUENCE [LARGE SCALE GENOMIC DNA]</scope>
    <source>
        <strain evidence="2 3">JCM 14942</strain>
    </source>
</reference>
<proteinExistence type="inferred from homology"/>
<dbReference type="RefSeq" id="WP_219996119.1">
    <property type="nucleotide sequence ID" value="NZ_BAAAOR010000038.1"/>
</dbReference>
<evidence type="ECO:0000313" key="3">
    <source>
        <dbReference type="Proteomes" id="UP001500842"/>
    </source>
</evidence>
<dbReference type="Pfam" id="PF13561">
    <property type="entry name" value="adh_short_C2"/>
    <property type="match status" value="1"/>
</dbReference>
<dbReference type="EMBL" id="BAAAOR010000038">
    <property type="protein sequence ID" value="GAA1541283.1"/>
    <property type="molecule type" value="Genomic_DNA"/>
</dbReference>
<dbReference type="InterPro" id="IPR002347">
    <property type="entry name" value="SDR_fam"/>
</dbReference>
<dbReference type="PRINTS" id="PR00080">
    <property type="entry name" value="SDRFAMILY"/>
</dbReference>
<accession>A0ABN2BHT1</accession>
<evidence type="ECO:0000256" key="1">
    <source>
        <dbReference type="ARBA" id="ARBA00006484"/>
    </source>
</evidence>
<evidence type="ECO:0000313" key="2">
    <source>
        <dbReference type="EMBL" id="GAA1541283.1"/>
    </source>
</evidence>
<keyword evidence="3" id="KW-1185">Reference proteome</keyword>
<comment type="caution">
    <text evidence="2">The sequence shown here is derived from an EMBL/GenBank/DDBJ whole genome shotgun (WGS) entry which is preliminary data.</text>
</comment>
<dbReference type="InterPro" id="IPR036291">
    <property type="entry name" value="NAD(P)-bd_dom_sf"/>
</dbReference>
<protein>
    <submittedName>
        <fullName evidence="2">SDR family oxidoreductase</fullName>
    </submittedName>
</protein>
<dbReference type="Gene3D" id="3.40.50.720">
    <property type="entry name" value="NAD(P)-binding Rossmann-like Domain"/>
    <property type="match status" value="1"/>
</dbReference>
<organism evidence="2 3">
    <name type="scientific">Nocardioides humi</name>
    <dbReference type="NCBI Taxonomy" id="449461"/>
    <lineage>
        <taxon>Bacteria</taxon>
        <taxon>Bacillati</taxon>
        <taxon>Actinomycetota</taxon>
        <taxon>Actinomycetes</taxon>
        <taxon>Propionibacteriales</taxon>
        <taxon>Nocardioidaceae</taxon>
        <taxon>Nocardioides</taxon>
    </lineage>
</organism>
<dbReference type="CDD" id="cd05233">
    <property type="entry name" value="SDR_c"/>
    <property type="match status" value="1"/>
</dbReference>
<dbReference type="PANTHER" id="PTHR42760:SF40">
    <property type="entry name" value="3-OXOACYL-[ACYL-CARRIER-PROTEIN] REDUCTASE, CHLOROPLASTIC"/>
    <property type="match status" value="1"/>
</dbReference>
<name>A0ABN2BHT1_9ACTN</name>
<dbReference type="SUPFAM" id="SSF51735">
    <property type="entry name" value="NAD(P)-binding Rossmann-fold domains"/>
    <property type="match status" value="1"/>
</dbReference>
<comment type="similarity">
    <text evidence="1">Belongs to the short-chain dehydrogenases/reductases (SDR) family.</text>
</comment>